<protein>
    <recommendedName>
        <fullName evidence="3">Yeast cell wall synthesis Kre9/Knh1-like N-terminal domain-containing protein</fullName>
    </recommendedName>
</protein>
<dbReference type="PANTHER" id="PTHR35185">
    <property type="entry name" value="SERINE/THREONINE-RICH PROTEIN ADG2-RELATED"/>
    <property type="match status" value="1"/>
</dbReference>
<evidence type="ECO:0000259" key="3">
    <source>
        <dbReference type="Pfam" id="PF10342"/>
    </source>
</evidence>
<feature type="signal peptide" evidence="2">
    <location>
        <begin position="1"/>
        <end position="16"/>
    </location>
</feature>
<dbReference type="OrthoDB" id="5316007at2759"/>
<evidence type="ECO:0000313" key="4">
    <source>
        <dbReference type="EMBL" id="EMD31470.1"/>
    </source>
</evidence>
<dbReference type="AlphaFoldDB" id="M2QHE4"/>
<evidence type="ECO:0000256" key="2">
    <source>
        <dbReference type="SAM" id="SignalP"/>
    </source>
</evidence>
<evidence type="ECO:0000256" key="1">
    <source>
        <dbReference type="ARBA" id="ARBA00022729"/>
    </source>
</evidence>
<dbReference type="InterPro" id="IPR052479">
    <property type="entry name" value="GPI-anchor_Adhesion_Reg"/>
</dbReference>
<organism evidence="4 5">
    <name type="scientific">Ceriporiopsis subvermispora (strain B)</name>
    <name type="common">White-rot fungus</name>
    <name type="synonym">Gelatoporia subvermispora</name>
    <dbReference type="NCBI Taxonomy" id="914234"/>
    <lineage>
        <taxon>Eukaryota</taxon>
        <taxon>Fungi</taxon>
        <taxon>Dikarya</taxon>
        <taxon>Basidiomycota</taxon>
        <taxon>Agaricomycotina</taxon>
        <taxon>Agaricomycetes</taxon>
        <taxon>Polyporales</taxon>
        <taxon>Gelatoporiaceae</taxon>
        <taxon>Gelatoporia</taxon>
    </lineage>
</organism>
<gene>
    <name evidence="4" type="ORF">CERSUDRAFT_59841</name>
</gene>
<reference evidence="4 5" key="1">
    <citation type="journal article" date="2012" name="Proc. Natl. Acad. Sci. U.S.A.">
        <title>Comparative genomics of Ceriporiopsis subvermispora and Phanerochaete chrysosporium provide insight into selective ligninolysis.</title>
        <authorList>
            <person name="Fernandez-Fueyo E."/>
            <person name="Ruiz-Duenas F.J."/>
            <person name="Ferreira P."/>
            <person name="Floudas D."/>
            <person name="Hibbett D.S."/>
            <person name="Canessa P."/>
            <person name="Larrondo L.F."/>
            <person name="James T.Y."/>
            <person name="Seelenfreund D."/>
            <person name="Lobos S."/>
            <person name="Polanco R."/>
            <person name="Tello M."/>
            <person name="Honda Y."/>
            <person name="Watanabe T."/>
            <person name="Watanabe T."/>
            <person name="Ryu J.S."/>
            <person name="Kubicek C.P."/>
            <person name="Schmoll M."/>
            <person name="Gaskell J."/>
            <person name="Hammel K.E."/>
            <person name="St John F.J."/>
            <person name="Vanden Wymelenberg A."/>
            <person name="Sabat G."/>
            <person name="Splinter BonDurant S."/>
            <person name="Syed K."/>
            <person name="Yadav J.S."/>
            <person name="Doddapaneni H."/>
            <person name="Subramanian V."/>
            <person name="Lavin J.L."/>
            <person name="Oguiza J.A."/>
            <person name="Perez G."/>
            <person name="Pisabarro A.G."/>
            <person name="Ramirez L."/>
            <person name="Santoyo F."/>
            <person name="Master E."/>
            <person name="Coutinho P.M."/>
            <person name="Henrissat B."/>
            <person name="Lombard V."/>
            <person name="Magnuson J.K."/>
            <person name="Kuees U."/>
            <person name="Hori C."/>
            <person name="Igarashi K."/>
            <person name="Samejima M."/>
            <person name="Held B.W."/>
            <person name="Barry K.W."/>
            <person name="LaButti K.M."/>
            <person name="Lapidus A."/>
            <person name="Lindquist E.A."/>
            <person name="Lucas S.M."/>
            <person name="Riley R."/>
            <person name="Salamov A.A."/>
            <person name="Hoffmeister D."/>
            <person name="Schwenk D."/>
            <person name="Hadar Y."/>
            <person name="Yarden O."/>
            <person name="de Vries R.P."/>
            <person name="Wiebenga A."/>
            <person name="Stenlid J."/>
            <person name="Eastwood D."/>
            <person name="Grigoriev I.V."/>
            <person name="Berka R.M."/>
            <person name="Blanchette R.A."/>
            <person name="Kersten P."/>
            <person name="Martinez A.T."/>
            <person name="Vicuna R."/>
            <person name="Cullen D."/>
        </authorList>
    </citation>
    <scope>NUCLEOTIDE SEQUENCE [LARGE SCALE GENOMIC DNA]</scope>
    <source>
        <strain evidence="4 5">B</strain>
    </source>
</reference>
<keyword evidence="1 2" id="KW-0732">Signal</keyword>
<dbReference type="Pfam" id="PF10342">
    <property type="entry name" value="Kre9_KNH"/>
    <property type="match status" value="1"/>
</dbReference>
<proteinExistence type="predicted"/>
<dbReference type="PANTHER" id="PTHR35185:SF1">
    <property type="entry name" value="UPF0619 GPI-ANCHORED MEMBRANE PROTEIN C1322.10"/>
    <property type="match status" value="1"/>
</dbReference>
<accession>M2QHE4</accession>
<evidence type="ECO:0000313" key="5">
    <source>
        <dbReference type="Proteomes" id="UP000016930"/>
    </source>
</evidence>
<dbReference type="InterPro" id="IPR018466">
    <property type="entry name" value="Kre9/Knh1-like_N"/>
</dbReference>
<dbReference type="STRING" id="914234.M2QHE4"/>
<dbReference type="HOGENOM" id="CLU_088618_3_1_1"/>
<sequence>MRSFAVALVLAASASAYTVTYPTNDTIWTANGPNTVSWIMVNTDPQNFTIVLSNQNHYPPTQQVLAGFVTGNQGSATVNSPSGGLTPGNGYQVNLVKDAYHMDTILAQSNQFTIN</sequence>
<dbReference type="EMBL" id="KB445818">
    <property type="protein sequence ID" value="EMD31470.1"/>
    <property type="molecule type" value="Genomic_DNA"/>
</dbReference>
<feature type="chain" id="PRO_5004023585" description="Yeast cell wall synthesis Kre9/Knh1-like N-terminal domain-containing protein" evidence="2">
    <location>
        <begin position="17"/>
        <end position="115"/>
    </location>
</feature>
<feature type="domain" description="Yeast cell wall synthesis Kre9/Knh1-like N-terminal" evidence="3">
    <location>
        <begin position="22"/>
        <end position="114"/>
    </location>
</feature>
<name>M2QHE4_CERS8</name>
<keyword evidence="5" id="KW-1185">Reference proteome</keyword>
<dbReference type="Proteomes" id="UP000016930">
    <property type="component" value="Unassembled WGS sequence"/>
</dbReference>